<dbReference type="InterPro" id="IPR001322">
    <property type="entry name" value="Lamin_tail_dom"/>
</dbReference>
<evidence type="ECO:0000256" key="1">
    <source>
        <dbReference type="SAM" id="MobiDB-lite"/>
    </source>
</evidence>
<evidence type="ECO:0000259" key="3">
    <source>
        <dbReference type="PROSITE" id="PS51841"/>
    </source>
</evidence>
<protein>
    <submittedName>
        <fullName evidence="4">Lamin tail domain-containing protein</fullName>
    </submittedName>
</protein>
<dbReference type="EMBL" id="JAGQLH010000001">
    <property type="protein sequence ID" value="MCA9385024.1"/>
    <property type="molecule type" value="Genomic_DNA"/>
</dbReference>
<feature type="compositionally biased region" description="Acidic residues" evidence="1">
    <location>
        <begin position="418"/>
        <end position="432"/>
    </location>
</feature>
<dbReference type="AlphaFoldDB" id="A0A955L6V4"/>
<accession>A0A955L6V4</accession>
<gene>
    <name evidence="4" type="ORF">KC717_00085</name>
</gene>
<feature type="domain" description="LTD" evidence="3">
    <location>
        <begin position="21"/>
        <end position="142"/>
    </location>
</feature>
<evidence type="ECO:0000313" key="5">
    <source>
        <dbReference type="Proteomes" id="UP000754563"/>
    </source>
</evidence>
<evidence type="ECO:0000313" key="4">
    <source>
        <dbReference type="EMBL" id="MCA9385024.1"/>
    </source>
</evidence>
<dbReference type="PROSITE" id="PS51841">
    <property type="entry name" value="LTD"/>
    <property type="match status" value="2"/>
</dbReference>
<feature type="region of interest" description="Disordered" evidence="1">
    <location>
        <begin position="409"/>
        <end position="434"/>
    </location>
</feature>
<evidence type="ECO:0000256" key="2">
    <source>
        <dbReference type="SAM" id="Phobius"/>
    </source>
</evidence>
<sequence length="737" mass="82398">MYKAKASSITSLLRYILPLVFFFNGTQSAFGYLVITELLPNPIGADSEGEYLEIYNPSGTAADLSDYLLDGKAITTFNADDELILEPGKFAIVHDDNFDSKSQYPGNYVRGVVSSTSFSNSGDSVVLADVYGTTYDTFSYNDSEEGKVLVRPTYKCSTVAQSISGTGSFLDHETISDYSDTIFPIEECISIQALNDNKWTYNLNLIENDTISLKFDYPNELFTIENSKWEIDSILDFLTEEITFNSNAPDTHNAQLELTYNDGIIYIHPEITIINSKRTEESEDPPPTISGSTTLRINEIFANPSNGSEWLELYNYGEEPINTENWTIRDKNSSEKNLTSTIVEPYSFLVLEDTTLPITLNNGGDQILLTDPSGNIITSVEYPEIDDDISYSFDTELYSFTTIQTKGTENIISAPKDDDSDQDQDQNEDENNEAITSSNIKDAKEYDIGTYLKISGVVLVEPNLLGKDIFYIQDETAGIKAKLMSSISFNAEVGEKLELLGELRESVNEKYLYVSDTTDIKILTHTNPVLSKELYGEDLEPYEGSFIHSQGVITEYTGSSFIITTDHGLQMKISIQSGTSISMPEKPKGSTVRIKGILSQYKTSATTGEGYRILPRYQSDIEVLEINNNESIESSTIDKTITTPLDTIEEENVKTPTNQTPKILEDHPQVKQTFAYVKIPDDKKLEDTDARNTTEKTQFSLHVGLMFASVMGIWELPAGKLFLYNFAKDLKMILWAK</sequence>
<feature type="transmembrane region" description="Helical" evidence="2">
    <location>
        <begin position="12"/>
        <end position="35"/>
    </location>
</feature>
<keyword evidence="2" id="KW-0812">Transmembrane</keyword>
<keyword evidence="2" id="KW-1133">Transmembrane helix</keyword>
<dbReference type="Gene3D" id="2.60.40.1260">
    <property type="entry name" value="Lamin Tail domain"/>
    <property type="match status" value="1"/>
</dbReference>
<proteinExistence type="predicted"/>
<organism evidence="4 5">
    <name type="scientific">Candidatus Dojkabacteria bacterium</name>
    <dbReference type="NCBI Taxonomy" id="2099670"/>
    <lineage>
        <taxon>Bacteria</taxon>
        <taxon>Candidatus Dojkabacteria</taxon>
    </lineage>
</organism>
<dbReference type="InterPro" id="IPR036415">
    <property type="entry name" value="Lamin_tail_dom_sf"/>
</dbReference>
<name>A0A955L6V4_9BACT</name>
<reference evidence="4" key="2">
    <citation type="journal article" date="2021" name="Microbiome">
        <title>Successional dynamics and alternative stable states in a saline activated sludge microbial community over 9 years.</title>
        <authorList>
            <person name="Wang Y."/>
            <person name="Ye J."/>
            <person name="Ju F."/>
            <person name="Liu L."/>
            <person name="Boyd J.A."/>
            <person name="Deng Y."/>
            <person name="Parks D.H."/>
            <person name="Jiang X."/>
            <person name="Yin X."/>
            <person name="Woodcroft B.J."/>
            <person name="Tyson G.W."/>
            <person name="Hugenholtz P."/>
            <person name="Polz M.F."/>
            <person name="Zhang T."/>
        </authorList>
    </citation>
    <scope>NUCLEOTIDE SEQUENCE</scope>
    <source>
        <strain evidence="4">HKST-UBA11</strain>
    </source>
</reference>
<dbReference type="Pfam" id="PF00932">
    <property type="entry name" value="LTD"/>
    <property type="match status" value="2"/>
</dbReference>
<dbReference type="SUPFAM" id="SSF74853">
    <property type="entry name" value="Lamin A/C globular tail domain"/>
    <property type="match status" value="2"/>
</dbReference>
<keyword evidence="2" id="KW-0472">Membrane</keyword>
<comment type="caution">
    <text evidence="4">The sequence shown here is derived from an EMBL/GenBank/DDBJ whole genome shotgun (WGS) entry which is preliminary data.</text>
</comment>
<reference evidence="4" key="1">
    <citation type="submission" date="2020-04" db="EMBL/GenBank/DDBJ databases">
        <authorList>
            <person name="Zhang T."/>
        </authorList>
    </citation>
    <scope>NUCLEOTIDE SEQUENCE</scope>
    <source>
        <strain evidence="4">HKST-UBA11</strain>
    </source>
</reference>
<feature type="domain" description="LTD" evidence="3">
    <location>
        <begin position="283"/>
        <end position="384"/>
    </location>
</feature>
<dbReference type="Proteomes" id="UP000754563">
    <property type="component" value="Unassembled WGS sequence"/>
</dbReference>